<organism evidence="4 5">
    <name type="scientific">Mycena pura</name>
    <dbReference type="NCBI Taxonomy" id="153505"/>
    <lineage>
        <taxon>Eukaryota</taxon>
        <taxon>Fungi</taxon>
        <taxon>Dikarya</taxon>
        <taxon>Basidiomycota</taxon>
        <taxon>Agaricomycotina</taxon>
        <taxon>Agaricomycetes</taxon>
        <taxon>Agaricomycetidae</taxon>
        <taxon>Agaricales</taxon>
        <taxon>Marasmiineae</taxon>
        <taxon>Mycenaceae</taxon>
        <taxon>Mycena</taxon>
    </lineage>
</organism>
<gene>
    <name evidence="4" type="ORF">GGX14DRAFT_695748</name>
</gene>
<keyword evidence="5" id="KW-1185">Reference proteome</keyword>
<feature type="compositionally biased region" description="Low complexity" evidence="2">
    <location>
        <begin position="203"/>
        <end position="230"/>
    </location>
</feature>
<evidence type="ECO:0000256" key="2">
    <source>
        <dbReference type="SAM" id="MobiDB-lite"/>
    </source>
</evidence>
<dbReference type="InterPro" id="IPR013083">
    <property type="entry name" value="Znf_RING/FYVE/PHD"/>
</dbReference>
<evidence type="ECO:0000256" key="1">
    <source>
        <dbReference type="PROSITE-ProRule" id="PRU00175"/>
    </source>
</evidence>
<dbReference type="AlphaFoldDB" id="A0AAD6YGJ2"/>
<feature type="region of interest" description="Disordered" evidence="2">
    <location>
        <begin position="203"/>
        <end position="235"/>
    </location>
</feature>
<comment type="caution">
    <text evidence="4">The sequence shown here is derived from an EMBL/GenBank/DDBJ whole genome shotgun (WGS) entry which is preliminary data.</text>
</comment>
<evidence type="ECO:0000313" key="5">
    <source>
        <dbReference type="Proteomes" id="UP001219525"/>
    </source>
</evidence>
<dbReference type="PROSITE" id="PS50089">
    <property type="entry name" value="ZF_RING_2"/>
    <property type="match status" value="1"/>
</dbReference>
<reference evidence="4" key="1">
    <citation type="submission" date="2023-03" db="EMBL/GenBank/DDBJ databases">
        <title>Massive genome expansion in bonnet fungi (Mycena s.s.) driven by repeated elements and novel gene families across ecological guilds.</title>
        <authorList>
            <consortium name="Lawrence Berkeley National Laboratory"/>
            <person name="Harder C.B."/>
            <person name="Miyauchi S."/>
            <person name="Viragh M."/>
            <person name="Kuo A."/>
            <person name="Thoen E."/>
            <person name="Andreopoulos B."/>
            <person name="Lu D."/>
            <person name="Skrede I."/>
            <person name="Drula E."/>
            <person name="Henrissat B."/>
            <person name="Morin E."/>
            <person name="Kohler A."/>
            <person name="Barry K."/>
            <person name="LaButti K."/>
            <person name="Morin E."/>
            <person name="Salamov A."/>
            <person name="Lipzen A."/>
            <person name="Mereny Z."/>
            <person name="Hegedus B."/>
            <person name="Baldrian P."/>
            <person name="Stursova M."/>
            <person name="Weitz H."/>
            <person name="Taylor A."/>
            <person name="Grigoriev I.V."/>
            <person name="Nagy L.G."/>
            <person name="Martin F."/>
            <person name="Kauserud H."/>
        </authorList>
    </citation>
    <scope>NUCLEOTIDE SEQUENCE</scope>
    <source>
        <strain evidence="4">9144</strain>
    </source>
</reference>
<feature type="domain" description="RING-type" evidence="3">
    <location>
        <begin position="102"/>
        <end position="144"/>
    </location>
</feature>
<protein>
    <recommendedName>
        <fullName evidence="3">RING-type domain-containing protein</fullName>
    </recommendedName>
</protein>
<name>A0AAD6YGJ2_9AGAR</name>
<dbReference type="Gene3D" id="3.30.40.10">
    <property type="entry name" value="Zinc/RING finger domain, C3HC4 (zinc finger)"/>
    <property type="match status" value="1"/>
</dbReference>
<dbReference type="GO" id="GO:0008270">
    <property type="term" value="F:zinc ion binding"/>
    <property type="evidence" value="ECO:0007669"/>
    <property type="project" value="UniProtKB-KW"/>
</dbReference>
<sequence length="364" mass="39570">MLLRPPLGSHRSWGPLATIREESASVERTFADPFADKDYDDVSYRLDLGSESRAPSRATTPTPTPMPQPLLIRRPIPSRAFCPPRSGLSTRKERSREAARDCAICFEPAVAPVRTRCCSQLFCGEHIAAWLDDPRADGCCPSCRAPLAFTDAGLLALGHPSLLMLTPRTPPPSRAPTPPLFTVTSAAPYASYPKTPVASVPRARAASSAATSPATPTSSHPPASLSSLSSSEDDVDADVDIEADADEEDEDRLLLSHTFSLPALVRARALQTRRHTRHPFSCVFGVRGALVSTVRIALWVVVVGVLAARARGRWGAPAEGADPGLMGVRWWWFRLMIMTLVYWYRHSTSVLICKTFPLANVVVP</sequence>
<dbReference type="Proteomes" id="UP001219525">
    <property type="component" value="Unassembled WGS sequence"/>
</dbReference>
<keyword evidence="1" id="KW-0863">Zinc-finger</keyword>
<evidence type="ECO:0000313" key="4">
    <source>
        <dbReference type="EMBL" id="KAJ7218673.1"/>
    </source>
</evidence>
<dbReference type="InterPro" id="IPR001841">
    <property type="entry name" value="Znf_RING"/>
</dbReference>
<proteinExistence type="predicted"/>
<feature type="compositionally biased region" description="Low complexity" evidence="2">
    <location>
        <begin position="52"/>
        <end position="61"/>
    </location>
</feature>
<dbReference type="EMBL" id="JARJCW010000012">
    <property type="protein sequence ID" value="KAJ7218673.1"/>
    <property type="molecule type" value="Genomic_DNA"/>
</dbReference>
<accession>A0AAD6YGJ2</accession>
<evidence type="ECO:0000259" key="3">
    <source>
        <dbReference type="PROSITE" id="PS50089"/>
    </source>
</evidence>
<keyword evidence="1" id="KW-0862">Zinc</keyword>
<feature type="region of interest" description="Disordered" evidence="2">
    <location>
        <begin position="50"/>
        <end position="70"/>
    </location>
</feature>
<dbReference type="SUPFAM" id="SSF57850">
    <property type="entry name" value="RING/U-box"/>
    <property type="match status" value="1"/>
</dbReference>
<keyword evidence="1" id="KW-0479">Metal-binding</keyword>